<feature type="transmembrane region" description="Helical" evidence="1">
    <location>
        <begin position="450"/>
        <end position="470"/>
    </location>
</feature>
<feature type="transmembrane region" description="Helical" evidence="1">
    <location>
        <begin position="267"/>
        <end position="286"/>
    </location>
</feature>
<feature type="transmembrane region" description="Helical" evidence="1">
    <location>
        <begin position="77"/>
        <end position="96"/>
    </location>
</feature>
<evidence type="ECO:0000313" key="2">
    <source>
        <dbReference type="EMBL" id="SEC13302.1"/>
    </source>
</evidence>
<keyword evidence="1" id="KW-0812">Transmembrane</keyword>
<accession>A0A1H4Q1I1</accession>
<feature type="transmembrane region" description="Helical" evidence="1">
    <location>
        <begin position="490"/>
        <end position="509"/>
    </location>
</feature>
<keyword evidence="1" id="KW-0472">Membrane</keyword>
<name>A0A1H4Q1I1_9BACT</name>
<dbReference type="Proteomes" id="UP000182409">
    <property type="component" value="Unassembled WGS sequence"/>
</dbReference>
<feature type="transmembrane region" description="Helical" evidence="1">
    <location>
        <begin position="160"/>
        <end position="181"/>
    </location>
</feature>
<evidence type="ECO:0008006" key="4">
    <source>
        <dbReference type="Google" id="ProtNLM"/>
    </source>
</evidence>
<dbReference type="AlphaFoldDB" id="A0A1H4Q1I1"/>
<feature type="transmembrane region" description="Helical" evidence="1">
    <location>
        <begin position="236"/>
        <end position="255"/>
    </location>
</feature>
<feature type="transmembrane region" description="Helical" evidence="1">
    <location>
        <begin position="45"/>
        <end position="65"/>
    </location>
</feature>
<sequence length="565" mass="61315">MFRRLRLVARGLLQPRHLSPRRALTAHFLRQFFQGGDAGSAETSLVRALAGVAAPMLMAAFWIVTLAGKLSSWSAAGIHYLFVLYAFCAMGCVTTLQWERLFPERIDFLVLLPLPLRGRMIFAAKLRAVAALLLLFLFSANIFGTLLMPALTGRRLLTAMAAHAVAVFGAGAASALAVLALESLVIALVPERLFRYVAPTVQTVLVALFLVLFLRMGVVTEGLPVLFSSQGNVTRWFPPLWFLAAYEVCVGGAAATPYAHLLARQAFLYLPILLACAVALYPTAWVRRQRMALEGTRSATLRDGAVWAGVVHRTVLRTADGRAVFHFMRQTLARLSRYHVGLAAYAGTGIALSLTAAVKVEVRGGSLHVGLIETGAQAVMPLLLFWLVAGLRTAFSLQADMGARWVFRLAGLETRRVITTAKLFVFSGCCALIALVVLTLAGCGWRGVDLALQGVYGLLCAVLLTDLFFYLEAHVPFTRPPLPGRTSLPMTLAVYIFGVPVLLLLMVTLERWTGHHALRVLEAVGGITGVHALMHWLRGLPSHPASADVFLDELTEEIQTLGLSG</sequence>
<organism evidence="2 3">
    <name type="scientific">Terriglobus roseus</name>
    <dbReference type="NCBI Taxonomy" id="392734"/>
    <lineage>
        <taxon>Bacteria</taxon>
        <taxon>Pseudomonadati</taxon>
        <taxon>Acidobacteriota</taxon>
        <taxon>Terriglobia</taxon>
        <taxon>Terriglobales</taxon>
        <taxon>Acidobacteriaceae</taxon>
        <taxon>Terriglobus</taxon>
    </lineage>
</organism>
<reference evidence="2 3" key="1">
    <citation type="submission" date="2016-10" db="EMBL/GenBank/DDBJ databases">
        <authorList>
            <person name="de Groot N.N."/>
        </authorList>
    </citation>
    <scope>NUCLEOTIDE SEQUENCE [LARGE SCALE GENOMIC DNA]</scope>
    <source>
        <strain evidence="2 3">AB35.6</strain>
    </source>
</reference>
<feature type="transmembrane region" description="Helical" evidence="1">
    <location>
        <begin position="378"/>
        <end position="397"/>
    </location>
</feature>
<feature type="transmembrane region" description="Helical" evidence="1">
    <location>
        <begin position="338"/>
        <end position="358"/>
    </location>
</feature>
<protein>
    <recommendedName>
        <fullName evidence="4">ABC-2 type transport system permease protein</fullName>
    </recommendedName>
</protein>
<proteinExistence type="predicted"/>
<gene>
    <name evidence="2" type="ORF">SAMN05443244_2734</name>
</gene>
<keyword evidence="1" id="KW-1133">Transmembrane helix</keyword>
<feature type="transmembrane region" description="Helical" evidence="1">
    <location>
        <begin position="193"/>
        <end position="216"/>
    </location>
</feature>
<evidence type="ECO:0000313" key="3">
    <source>
        <dbReference type="Proteomes" id="UP000182409"/>
    </source>
</evidence>
<dbReference type="EMBL" id="FNSD01000001">
    <property type="protein sequence ID" value="SEC13302.1"/>
    <property type="molecule type" value="Genomic_DNA"/>
</dbReference>
<feature type="transmembrane region" description="Helical" evidence="1">
    <location>
        <begin position="417"/>
        <end position="438"/>
    </location>
</feature>
<evidence type="ECO:0000256" key="1">
    <source>
        <dbReference type="SAM" id="Phobius"/>
    </source>
</evidence>
<feature type="transmembrane region" description="Helical" evidence="1">
    <location>
        <begin position="126"/>
        <end position="148"/>
    </location>
</feature>